<name>A0A7W3RB45_9ACTN</name>
<gene>
    <name evidence="2" type="ORF">HNR21_005241</name>
</gene>
<keyword evidence="1" id="KW-1133">Transmembrane helix</keyword>
<protein>
    <submittedName>
        <fullName evidence="2">Uncharacterized protein</fullName>
    </submittedName>
</protein>
<evidence type="ECO:0000313" key="2">
    <source>
        <dbReference type="EMBL" id="MBA9006359.1"/>
    </source>
</evidence>
<keyword evidence="1" id="KW-0812">Transmembrane</keyword>
<organism evidence="2 3">
    <name type="scientific">Thermomonospora cellulosilytica</name>
    <dbReference type="NCBI Taxonomy" id="1411118"/>
    <lineage>
        <taxon>Bacteria</taxon>
        <taxon>Bacillati</taxon>
        <taxon>Actinomycetota</taxon>
        <taxon>Actinomycetes</taxon>
        <taxon>Streptosporangiales</taxon>
        <taxon>Thermomonosporaceae</taxon>
        <taxon>Thermomonospora</taxon>
    </lineage>
</organism>
<keyword evidence="1" id="KW-0472">Membrane</keyword>
<reference evidence="2 3" key="1">
    <citation type="submission" date="2020-08" db="EMBL/GenBank/DDBJ databases">
        <title>Sequencing the genomes of 1000 actinobacteria strains.</title>
        <authorList>
            <person name="Klenk H.-P."/>
        </authorList>
    </citation>
    <scope>NUCLEOTIDE SEQUENCE [LARGE SCALE GENOMIC DNA]</scope>
    <source>
        <strain evidence="2 3">DSM 45823</strain>
    </source>
</reference>
<dbReference type="Proteomes" id="UP000539313">
    <property type="component" value="Unassembled WGS sequence"/>
</dbReference>
<evidence type="ECO:0000256" key="1">
    <source>
        <dbReference type="SAM" id="Phobius"/>
    </source>
</evidence>
<feature type="transmembrane region" description="Helical" evidence="1">
    <location>
        <begin position="12"/>
        <end position="37"/>
    </location>
</feature>
<feature type="transmembrane region" description="Helical" evidence="1">
    <location>
        <begin position="52"/>
        <end position="72"/>
    </location>
</feature>
<keyword evidence="3" id="KW-1185">Reference proteome</keyword>
<dbReference type="EMBL" id="JACJII010000001">
    <property type="protein sequence ID" value="MBA9006359.1"/>
    <property type="molecule type" value="Genomic_DNA"/>
</dbReference>
<proteinExistence type="predicted"/>
<accession>A0A7W3RB45</accession>
<comment type="caution">
    <text evidence="2">The sequence shown here is derived from an EMBL/GenBank/DDBJ whole genome shotgun (WGS) entry which is preliminary data.</text>
</comment>
<dbReference type="AlphaFoldDB" id="A0A7W3RB45"/>
<sequence>MNANSPSGRAALVGLLVGGAAGFLLIEVAGVLFAFVLGRSLALDGTGEPPPAVLAVPVVCAVIGAVVGARLAGRDPRSGNRG</sequence>
<dbReference type="RefSeq" id="WP_182707302.1">
    <property type="nucleotide sequence ID" value="NZ_JACJII010000001.1"/>
</dbReference>
<evidence type="ECO:0000313" key="3">
    <source>
        <dbReference type="Proteomes" id="UP000539313"/>
    </source>
</evidence>